<dbReference type="InterPro" id="IPR001509">
    <property type="entry name" value="Epimerase_deHydtase"/>
</dbReference>
<dbReference type="OrthoDB" id="596910at2"/>
<evidence type="ECO:0000313" key="3">
    <source>
        <dbReference type="Proteomes" id="UP000321580"/>
    </source>
</evidence>
<dbReference type="PANTHER" id="PTHR48079">
    <property type="entry name" value="PROTEIN YEEZ"/>
    <property type="match status" value="1"/>
</dbReference>
<name>A0A5C6S0Y0_9BACT</name>
<evidence type="ECO:0000259" key="1">
    <source>
        <dbReference type="Pfam" id="PF01370"/>
    </source>
</evidence>
<dbReference type="InterPro" id="IPR051783">
    <property type="entry name" value="NAD(P)-dependent_oxidoreduct"/>
</dbReference>
<comment type="caution">
    <text evidence="2">The sequence shown here is derived from an EMBL/GenBank/DDBJ whole genome shotgun (WGS) entry which is preliminary data.</text>
</comment>
<proteinExistence type="predicted"/>
<sequence>MNHSSPILITGATGFIGAHLLQQLLADGYTNIRCLKRPGSDMRLVQGLEGKVEWVEGDLLDPFAVEDAMRGCTHVFHGAAVVSFNPADFSAMQKVNVEGTALLVNTALHLGIEKLVYISSIAALGRTKEGVTLTEKAKWERSPFNTRYAISKFQGEQEIWRGQAEGLTVAVVNPAIVLGAGFWESGPPHFFPTIDKGFRFYPAGTTGLVDVRDVAWFMARLMASDIAGERFILNAEHYSYQQLLSEIAGALGRPAPRFKVGKLLRGIAWRVAWLQAKLSGKRPFLTKEAAYNSSRVFFYDNAKSKAVFNFQYTPIAKTIQETARLYRSSAGAAPARLPLSPERVGRN</sequence>
<dbReference type="PANTHER" id="PTHR48079:SF6">
    <property type="entry name" value="NAD(P)-BINDING DOMAIN-CONTAINING PROTEIN-RELATED"/>
    <property type="match status" value="1"/>
</dbReference>
<dbReference type="GO" id="GO:0004029">
    <property type="term" value="F:aldehyde dehydrogenase (NAD+) activity"/>
    <property type="evidence" value="ECO:0007669"/>
    <property type="project" value="TreeGrafter"/>
</dbReference>
<dbReference type="Proteomes" id="UP000321580">
    <property type="component" value="Unassembled WGS sequence"/>
</dbReference>
<dbReference type="Pfam" id="PF01370">
    <property type="entry name" value="Epimerase"/>
    <property type="match status" value="1"/>
</dbReference>
<dbReference type="RefSeq" id="WP_147166240.1">
    <property type="nucleotide sequence ID" value="NZ_VOOR01000006.1"/>
</dbReference>
<accession>A0A5C6S0Y0</accession>
<organism evidence="2 3">
    <name type="scientific">Phaeodactylibacter luteus</name>
    <dbReference type="NCBI Taxonomy" id="1564516"/>
    <lineage>
        <taxon>Bacteria</taxon>
        <taxon>Pseudomonadati</taxon>
        <taxon>Bacteroidota</taxon>
        <taxon>Saprospiria</taxon>
        <taxon>Saprospirales</taxon>
        <taxon>Haliscomenobacteraceae</taxon>
        <taxon>Phaeodactylibacter</taxon>
    </lineage>
</organism>
<evidence type="ECO:0000313" key="2">
    <source>
        <dbReference type="EMBL" id="TXB67659.1"/>
    </source>
</evidence>
<feature type="domain" description="NAD-dependent epimerase/dehydratase" evidence="1">
    <location>
        <begin position="7"/>
        <end position="193"/>
    </location>
</feature>
<dbReference type="Gene3D" id="3.40.50.720">
    <property type="entry name" value="NAD(P)-binding Rossmann-like Domain"/>
    <property type="match status" value="1"/>
</dbReference>
<keyword evidence="3" id="KW-1185">Reference proteome</keyword>
<protein>
    <submittedName>
        <fullName evidence="2">NAD-dependent epimerase/dehydratase family protein</fullName>
    </submittedName>
</protein>
<dbReference type="GO" id="GO:0005737">
    <property type="term" value="C:cytoplasm"/>
    <property type="evidence" value="ECO:0007669"/>
    <property type="project" value="TreeGrafter"/>
</dbReference>
<dbReference type="AlphaFoldDB" id="A0A5C6S0Y0"/>
<dbReference type="EMBL" id="VOOR01000006">
    <property type="protein sequence ID" value="TXB67659.1"/>
    <property type="molecule type" value="Genomic_DNA"/>
</dbReference>
<gene>
    <name evidence="2" type="ORF">FRY97_04520</name>
</gene>
<dbReference type="InterPro" id="IPR036291">
    <property type="entry name" value="NAD(P)-bd_dom_sf"/>
</dbReference>
<reference evidence="2 3" key="1">
    <citation type="submission" date="2019-08" db="EMBL/GenBank/DDBJ databases">
        <title>Genome of Phaeodactylibacter luteus.</title>
        <authorList>
            <person name="Bowman J.P."/>
        </authorList>
    </citation>
    <scope>NUCLEOTIDE SEQUENCE [LARGE SCALE GENOMIC DNA]</scope>
    <source>
        <strain evidence="2 3">KCTC 42180</strain>
    </source>
</reference>
<dbReference type="SUPFAM" id="SSF51735">
    <property type="entry name" value="NAD(P)-binding Rossmann-fold domains"/>
    <property type="match status" value="1"/>
</dbReference>